<dbReference type="STRING" id="765915.A0A1Y2HFX7"/>
<dbReference type="PANTHER" id="PTHR10606">
    <property type="entry name" value="6-PHOSPHOFRUCTO-2-KINASE/FRUCTOSE-2,6-BISPHOSPHATASE"/>
    <property type="match status" value="1"/>
</dbReference>
<dbReference type="GO" id="GO:0005524">
    <property type="term" value="F:ATP binding"/>
    <property type="evidence" value="ECO:0007669"/>
    <property type="project" value="UniProtKB-KW"/>
</dbReference>
<dbReference type="SUPFAM" id="SSF52540">
    <property type="entry name" value="P-loop containing nucleoside triphosphate hydrolases"/>
    <property type="match status" value="1"/>
</dbReference>
<dbReference type="GO" id="GO:0006000">
    <property type="term" value="P:fructose metabolic process"/>
    <property type="evidence" value="ECO:0007669"/>
    <property type="project" value="InterPro"/>
</dbReference>
<dbReference type="InterPro" id="IPR013079">
    <property type="entry name" value="6Phosfructo_kin"/>
</dbReference>
<dbReference type="CDD" id="cd07067">
    <property type="entry name" value="HP_PGM_like"/>
    <property type="match status" value="1"/>
</dbReference>
<dbReference type="PANTHER" id="PTHR10606:SF44">
    <property type="entry name" value="6-PHOSPHOFRUCTO 2-KINASE_FRUCTOSE 2,6-BISPHOSPHATASE LONG FORM"/>
    <property type="match status" value="1"/>
</dbReference>
<feature type="domain" description="6-phosphofructo-2-kinase" evidence="4">
    <location>
        <begin position="3"/>
        <end position="198"/>
    </location>
</feature>
<keyword evidence="2" id="KW-0067">ATP-binding</keyword>
<proteinExistence type="predicted"/>
<comment type="caution">
    <text evidence="5">The sequence shown here is derived from an EMBL/GenBank/DDBJ whole genome shotgun (WGS) entry which is preliminary data.</text>
</comment>
<dbReference type="Pfam" id="PF00300">
    <property type="entry name" value="His_Phos_1"/>
    <property type="match status" value="1"/>
</dbReference>
<keyword evidence="1" id="KW-0547">Nucleotide-binding</keyword>
<dbReference type="GO" id="GO:0004331">
    <property type="term" value="F:fructose-2,6-bisphosphate 2-phosphatase activity"/>
    <property type="evidence" value="ECO:0007669"/>
    <property type="project" value="TreeGrafter"/>
</dbReference>
<keyword evidence="6" id="KW-1185">Reference proteome</keyword>
<gene>
    <name evidence="5" type="ORF">BCR44DRAFT_1438097</name>
</gene>
<feature type="region of interest" description="Disordered" evidence="3">
    <location>
        <begin position="598"/>
        <end position="622"/>
    </location>
</feature>
<dbReference type="InterPro" id="IPR013078">
    <property type="entry name" value="His_Pase_superF_clade-1"/>
</dbReference>
<evidence type="ECO:0000256" key="2">
    <source>
        <dbReference type="ARBA" id="ARBA00022840"/>
    </source>
</evidence>
<dbReference type="Gene3D" id="3.40.50.300">
    <property type="entry name" value="P-loop containing nucleotide triphosphate hydrolases"/>
    <property type="match status" value="1"/>
</dbReference>
<dbReference type="OrthoDB" id="267323at2759"/>
<dbReference type="InterPro" id="IPR027417">
    <property type="entry name" value="P-loop_NTPase"/>
</dbReference>
<dbReference type="SUPFAM" id="SSF53254">
    <property type="entry name" value="Phosphoglycerate mutase-like"/>
    <property type="match status" value="1"/>
</dbReference>
<evidence type="ECO:0000256" key="3">
    <source>
        <dbReference type="SAM" id="MobiDB-lite"/>
    </source>
</evidence>
<reference evidence="5 6" key="1">
    <citation type="submission" date="2016-07" db="EMBL/GenBank/DDBJ databases">
        <title>Pervasive Adenine N6-methylation of Active Genes in Fungi.</title>
        <authorList>
            <consortium name="DOE Joint Genome Institute"/>
            <person name="Mondo S.J."/>
            <person name="Dannebaum R.O."/>
            <person name="Kuo R.C."/>
            <person name="Labutti K."/>
            <person name="Haridas S."/>
            <person name="Kuo A."/>
            <person name="Salamov A."/>
            <person name="Ahrendt S.R."/>
            <person name="Lipzen A."/>
            <person name="Sullivan W."/>
            <person name="Andreopoulos W.B."/>
            <person name="Clum A."/>
            <person name="Lindquist E."/>
            <person name="Daum C."/>
            <person name="Ramamoorthy G.K."/>
            <person name="Gryganskyi A."/>
            <person name="Culley D."/>
            <person name="Magnuson J.K."/>
            <person name="James T.Y."/>
            <person name="O'Malley M.A."/>
            <person name="Stajich J.E."/>
            <person name="Spatafora J.W."/>
            <person name="Visel A."/>
            <person name="Grigoriev I.V."/>
        </authorList>
    </citation>
    <scope>NUCLEOTIDE SEQUENCE [LARGE SCALE GENOMIC DNA]</scope>
    <source>
        <strain evidence="5 6">PL171</strain>
    </source>
</reference>
<evidence type="ECO:0000256" key="1">
    <source>
        <dbReference type="ARBA" id="ARBA00022741"/>
    </source>
</evidence>
<sequence>MTNNHKLACVMVGLPARGKTYISQKVSRYLAWMGTSCRVFNVGQYRRKTAGTNCRSDFFDPTNKEAIVLRNEAASMALADMFKWFEEDDGCVAIFDATNTTRERRERVSICHDPEVIINNIHEVKISGPDYAGMDPETATEDFKARMRHYEKSYETLTEQDLSFIKLINVGSLVIVNLIKGWLQSRIVYFLMNLHTQPRRILFSRHGESIYNQLGLLGGDSDLSPRGQLYAKSLPAVIRRALQGANLPHPPHPGSSASPSGTASGSTTPALLPSDGTHTPLDLPQLTVWTSTLKRTQQTAAYLPYTKLAWKALDELDAGVCDGMTYEEIELKYPEDYLERDKDKFRYRYRGGESYHDVVVRLEPIIMELERQRNILIIGHQAVLRCIYAYFMKIPLAELPYIKIPLHTVISITPRAYGCDEERSTFRPSTHTATHADPHPRANRHLNTSPSPNPSHNASPLRSAAATPINGQSSSSSTNLASTDQLLVHPTPVHPQPHAPHLQSGPGQHAYVPSPLHMSVVSGLAVKLKATAVSAVAPSAFPDSPLHTTPKRGEVRLAGVSEVMPVSSAGPSSPKPVIMEESPVMGKRELAFPLHVLDGDGDGAGDGQAHLEEEQGEEGDEDEEFVYNVNKPHLLEVDVAEAGADPGVKVTVVEPEPVSAPVSATGLVPPAGGLPVGSVGVKANEVALVDGVADSAAAVGLTGASKALGSGDVAEAEVEEAVIGGEVVP</sequence>
<dbReference type="EMBL" id="MCFL01000035">
    <property type="protein sequence ID" value="ORZ33500.1"/>
    <property type="molecule type" value="Genomic_DNA"/>
</dbReference>
<dbReference type="GO" id="GO:0005829">
    <property type="term" value="C:cytosol"/>
    <property type="evidence" value="ECO:0007669"/>
    <property type="project" value="TreeGrafter"/>
</dbReference>
<evidence type="ECO:0000313" key="5">
    <source>
        <dbReference type="EMBL" id="ORZ33500.1"/>
    </source>
</evidence>
<dbReference type="InterPro" id="IPR029033">
    <property type="entry name" value="His_PPase_superfam"/>
</dbReference>
<dbReference type="Pfam" id="PF01591">
    <property type="entry name" value="6PF2K"/>
    <property type="match status" value="1"/>
</dbReference>
<keyword evidence="5" id="KW-0808">Transferase</keyword>
<name>A0A1Y2HFX7_9FUNG</name>
<organism evidence="5 6">
    <name type="scientific">Catenaria anguillulae PL171</name>
    <dbReference type="NCBI Taxonomy" id="765915"/>
    <lineage>
        <taxon>Eukaryota</taxon>
        <taxon>Fungi</taxon>
        <taxon>Fungi incertae sedis</taxon>
        <taxon>Blastocladiomycota</taxon>
        <taxon>Blastocladiomycetes</taxon>
        <taxon>Blastocladiales</taxon>
        <taxon>Catenariaceae</taxon>
        <taxon>Catenaria</taxon>
    </lineage>
</organism>
<evidence type="ECO:0000313" key="6">
    <source>
        <dbReference type="Proteomes" id="UP000193411"/>
    </source>
</evidence>
<feature type="compositionally biased region" description="Low complexity" evidence="3">
    <location>
        <begin position="447"/>
        <end position="460"/>
    </location>
</feature>
<accession>A0A1Y2HFX7</accession>
<dbReference type="Gene3D" id="3.40.50.1240">
    <property type="entry name" value="Phosphoglycerate mutase-like"/>
    <property type="match status" value="1"/>
</dbReference>
<dbReference type="FunFam" id="3.40.50.300:FF:000644">
    <property type="entry name" value="GpmB, Fructose-2,6-bisphosphatase"/>
    <property type="match status" value="1"/>
</dbReference>
<feature type="region of interest" description="Disordered" evidence="3">
    <location>
        <begin position="422"/>
        <end position="510"/>
    </location>
</feature>
<feature type="region of interest" description="Disordered" evidence="3">
    <location>
        <begin position="244"/>
        <end position="279"/>
    </location>
</feature>
<dbReference type="SMART" id="SM00855">
    <property type="entry name" value="PGAM"/>
    <property type="match status" value="1"/>
</dbReference>
<dbReference type="GO" id="GO:0006003">
    <property type="term" value="P:fructose 2,6-bisphosphate metabolic process"/>
    <property type="evidence" value="ECO:0007669"/>
    <property type="project" value="InterPro"/>
</dbReference>
<dbReference type="GO" id="GO:0003873">
    <property type="term" value="F:6-phosphofructo-2-kinase activity"/>
    <property type="evidence" value="ECO:0007669"/>
    <property type="project" value="InterPro"/>
</dbReference>
<dbReference type="InterPro" id="IPR003094">
    <property type="entry name" value="6Pfruct_kin"/>
</dbReference>
<dbReference type="PRINTS" id="PR00991">
    <property type="entry name" value="6PFRUCTKNASE"/>
</dbReference>
<dbReference type="Proteomes" id="UP000193411">
    <property type="component" value="Unassembled WGS sequence"/>
</dbReference>
<feature type="compositionally biased region" description="Low complexity" evidence="3">
    <location>
        <begin position="254"/>
        <end position="270"/>
    </location>
</feature>
<keyword evidence="5" id="KW-0418">Kinase</keyword>
<protein>
    <submittedName>
        <fullName evidence="5">6-phosphofructo-2-kinase-domain-containing protein</fullName>
    </submittedName>
</protein>
<dbReference type="AlphaFoldDB" id="A0A1Y2HFX7"/>
<evidence type="ECO:0000259" key="4">
    <source>
        <dbReference type="Pfam" id="PF01591"/>
    </source>
</evidence>